<evidence type="ECO:0000313" key="1">
    <source>
        <dbReference type="EMBL" id="EKS01704.1"/>
    </source>
</evidence>
<dbReference type="AlphaFoldDB" id="A0AA87MQ89"/>
<accession>A0AA87MQ89</accession>
<gene>
    <name evidence="1" type="ORF">LEP1GSC125_0366</name>
</gene>
<dbReference type="Proteomes" id="UP000001343">
    <property type="component" value="Unassembled WGS sequence"/>
</dbReference>
<evidence type="ECO:0000313" key="2">
    <source>
        <dbReference type="Proteomes" id="UP000001343"/>
    </source>
</evidence>
<sequence>MILDEFVEVTGYNRSYARTVLRGAEGKKSPSKQLRKNSCLFWSN</sequence>
<comment type="caution">
    <text evidence="1">The sequence shown here is derived from an EMBL/GenBank/DDBJ whole genome shotgun (WGS) entry which is preliminary data.</text>
</comment>
<name>A0AA87MQ89_9LEPT</name>
<protein>
    <submittedName>
        <fullName evidence="1">Uncharacterized protein</fullName>
    </submittedName>
</protein>
<organism evidence="1 2">
    <name type="scientific">Leptospira mayottensis 200901122</name>
    <dbReference type="NCBI Taxonomy" id="1193010"/>
    <lineage>
        <taxon>Bacteria</taxon>
        <taxon>Pseudomonadati</taxon>
        <taxon>Spirochaetota</taxon>
        <taxon>Spirochaetia</taxon>
        <taxon>Leptospirales</taxon>
        <taxon>Leptospiraceae</taxon>
        <taxon>Leptospira</taxon>
    </lineage>
</organism>
<proteinExistence type="predicted"/>
<dbReference type="EMBL" id="AKWM02000008">
    <property type="protein sequence ID" value="EKS01704.1"/>
    <property type="molecule type" value="Genomic_DNA"/>
</dbReference>
<reference evidence="1 2" key="1">
    <citation type="journal article" date="2014" name="Int. J. Syst. Evol. Microbiol.">
        <title>Leptospira mayottensis sp. nov., a pathogenic species of the genus Leptospira isolated from humans.</title>
        <authorList>
            <person name="Bourhy P."/>
            <person name="Collet L."/>
            <person name="Brisse S."/>
            <person name="Picardeau M."/>
        </authorList>
    </citation>
    <scope>NUCLEOTIDE SEQUENCE [LARGE SCALE GENOMIC DNA]</scope>
    <source>
        <strain evidence="1 2">200901122</strain>
    </source>
</reference>